<dbReference type="GO" id="GO:0005615">
    <property type="term" value="C:extracellular space"/>
    <property type="evidence" value="ECO:0007669"/>
    <property type="project" value="InterPro"/>
</dbReference>
<dbReference type="Gene3D" id="2.150.10.10">
    <property type="entry name" value="Serralysin-like metalloprotease, C-terminal"/>
    <property type="match status" value="1"/>
</dbReference>
<dbReference type="PANTHER" id="PTHR38340">
    <property type="entry name" value="S-LAYER PROTEIN"/>
    <property type="match status" value="1"/>
</dbReference>
<dbReference type="InterPro" id="IPR006026">
    <property type="entry name" value="Peptidase_Metallo"/>
</dbReference>
<evidence type="ECO:0000313" key="10">
    <source>
        <dbReference type="Proteomes" id="UP001148834"/>
    </source>
</evidence>
<dbReference type="InterPro" id="IPR001343">
    <property type="entry name" value="Hemolysn_Ca-bd"/>
</dbReference>
<dbReference type="GO" id="GO:0006508">
    <property type="term" value="P:proteolysis"/>
    <property type="evidence" value="ECO:0007669"/>
    <property type="project" value="InterPro"/>
</dbReference>
<feature type="compositionally biased region" description="Low complexity" evidence="7">
    <location>
        <begin position="137"/>
        <end position="149"/>
    </location>
</feature>
<evidence type="ECO:0000256" key="2">
    <source>
        <dbReference type="ARBA" id="ARBA00004613"/>
    </source>
</evidence>
<dbReference type="PRINTS" id="PR01217">
    <property type="entry name" value="PRICHEXTENSN"/>
</dbReference>
<dbReference type="InterPro" id="IPR013783">
    <property type="entry name" value="Ig-like_fold"/>
</dbReference>
<evidence type="ECO:0000256" key="1">
    <source>
        <dbReference type="ARBA" id="ARBA00001913"/>
    </source>
</evidence>
<comment type="subcellular location">
    <subcellularLocation>
        <location evidence="2">Secreted</location>
    </subcellularLocation>
</comment>
<keyword evidence="5" id="KW-0677">Repeat</keyword>
<dbReference type="PANTHER" id="PTHR38340:SF1">
    <property type="entry name" value="S-LAYER PROTEIN"/>
    <property type="match status" value="1"/>
</dbReference>
<comment type="similarity">
    <text evidence="3">Belongs to the peptidase M10B family.</text>
</comment>
<keyword evidence="6" id="KW-0106">Calcium</keyword>
<dbReference type="PROSITE" id="PS00330">
    <property type="entry name" value="HEMOLYSIN_CALCIUM"/>
    <property type="match status" value="3"/>
</dbReference>
<evidence type="ECO:0000256" key="7">
    <source>
        <dbReference type="SAM" id="MobiDB-lite"/>
    </source>
</evidence>
<organism evidence="9 10">
    <name type="scientific">Glaesserella parasuis</name>
    <name type="common">Haemophilus parasuis</name>
    <dbReference type="NCBI Taxonomy" id="738"/>
    <lineage>
        <taxon>Bacteria</taxon>
        <taxon>Pseudomonadati</taxon>
        <taxon>Pseudomonadota</taxon>
        <taxon>Gammaproteobacteria</taxon>
        <taxon>Pasteurellales</taxon>
        <taxon>Pasteurellaceae</taxon>
        <taxon>Glaesserella</taxon>
    </lineage>
</organism>
<dbReference type="GO" id="GO:0005509">
    <property type="term" value="F:calcium ion binding"/>
    <property type="evidence" value="ECO:0007669"/>
    <property type="project" value="InterPro"/>
</dbReference>
<dbReference type="EMBL" id="JAODIR010000036">
    <property type="protein sequence ID" value="MDD2168408.1"/>
    <property type="molecule type" value="Genomic_DNA"/>
</dbReference>
<dbReference type="InterPro" id="IPR013858">
    <property type="entry name" value="Peptidase_M10B_C"/>
</dbReference>
<dbReference type="Gene3D" id="3.40.390.10">
    <property type="entry name" value="Collagenase (Catalytic Domain)"/>
    <property type="match status" value="1"/>
</dbReference>
<dbReference type="NCBIfam" id="NF012196">
    <property type="entry name" value="Ig_like_ice"/>
    <property type="match status" value="3"/>
</dbReference>
<dbReference type="SMART" id="SM00235">
    <property type="entry name" value="ZnMc"/>
    <property type="match status" value="1"/>
</dbReference>
<dbReference type="InterPro" id="IPR049826">
    <property type="entry name" value="Ig-like_ice"/>
</dbReference>
<dbReference type="Pfam" id="PF08548">
    <property type="entry name" value="Peptidase_M10_C"/>
    <property type="match status" value="1"/>
</dbReference>
<dbReference type="GO" id="GO:0008270">
    <property type="term" value="F:zinc ion binding"/>
    <property type="evidence" value="ECO:0007669"/>
    <property type="project" value="InterPro"/>
</dbReference>
<reference evidence="9" key="1">
    <citation type="submission" date="2022-09" db="EMBL/GenBank/DDBJ databases">
        <title>Molecular characterization of Glaesserella parasuis strains circulating in commercial swine farms using whole-genome sequencing.</title>
        <authorList>
            <person name="Mugabi R."/>
            <person name="Clavijo M."/>
            <person name="Li G."/>
        </authorList>
    </citation>
    <scope>NUCLEOTIDE SEQUENCE</scope>
    <source>
        <strain evidence="9">0435-53</strain>
    </source>
</reference>
<evidence type="ECO:0000256" key="5">
    <source>
        <dbReference type="ARBA" id="ARBA00022737"/>
    </source>
</evidence>
<proteinExistence type="inferred from homology"/>
<accession>A0AA42JIN6</accession>
<evidence type="ECO:0000256" key="4">
    <source>
        <dbReference type="ARBA" id="ARBA00022525"/>
    </source>
</evidence>
<dbReference type="InterPro" id="IPR018511">
    <property type="entry name" value="Hemolysin-typ_Ca-bd_CS"/>
</dbReference>
<dbReference type="SUPFAM" id="SSF55486">
    <property type="entry name" value="Metalloproteases ('zincins'), catalytic domain"/>
    <property type="match status" value="1"/>
</dbReference>
<evidence type="ECO:0000256" key="6">
    <source>
        <dbReference type="ARBA" id="ARBA00022837"/>
    </source>
</evidence>
<protein>
    <submittedName>
        <fullName evidence="9">Ig-like domain-containing protein</fullName>
    </submittedName>
</protein>
<feature type="region of interest" description="Disordered" evidence="7">
    <location>
        <begin position="137"/>
        <end position="253"/>
    </location>
</feature>
<dbReference type="GO" id="GO:0008237">
    <property type="term" value="F:metallopeptidase activity"/>
    <property type="evidence" value="ECO:0007669"/>
    <property type="project" value="InterPro"/>
</dbReference>
<comment type="caution">
    <text evidence="9">The sequence shown here is derived from an EMBL/GenBank/DDBJ whole genome shotgun (WGS) entry which is preliminary data.</text>
</comment>
<evidence type="ECO:0000313" key="9">
    <source>
        <dbReference type="EMBL" id="MDD2168408.1"/>
    </source>
</evidence>
<dbReference type="InterPro" id="IPR024079">
    <property type="entry name" value="MetalloPept_cat_dom_sf"/>
</dbReference>
<gene>
    <name evidence="9" type="ORF">N5925_07350</name>
</gene>
<dbReference type="Proteomes" id="UP001148834">
    <property type="component" value="Unassembled WGS sequence"/>
</dbReference>
<dbReference type="PRINTS" id="PR00313">
    <property type="entry name" value="CABNDNGRPT"/>
</dbReference>
<evidence type="ECO:0000256" key="3">
    <source>
        <dbReference type="ARBA" id="ARBA00009490"/>
    </source>
</evidence>
<evidence type="ECO:0000259" key="8">
    <source>
        <dbReference type="SMART" id="SM00235"/>
    </source>
</evidence>
<keyword evidence="4" id="KW-0964">Secreted</keyword>
<dbReference type="Pfam" id="PF00353">
    <property type="entry name" value="HemolysinCabind"/>
    <property type="match status" value="2"/>
</dbReference>
<dbReference type="InterPro" id="IPR011049">
    <property type="entry name" value="Serralysin-like_metalloprot_C"/>
</dbReference>
<dbReference type="InterPro" id="IPR050557">
    <property type="entry name" value="RTX_toxin/Mannuronan_C5-epim"/>
</dbReference>
<feature type="domain" description="Peptidase metallopeptidase" evidence="8">
    <location>
        <begin position="1429"/>
        <end position="1586"/>
    </location>
</feature>
<dbReference type="SUPFAM" id="SSF51120">
    <property type="entry name" value="beta-Roll"/>
    <property type="match status" value="2"/>
</dbReference>
<comment type="cofactor">
    <cofactor evidence="1">
        <name>Ca(2+)</name>
        <dbReference type="ChEBI" id="CHEBI:29108"/>
    </cofactor>
</comment>
<feature type="compositionally biased region" description="Basic and acidic residues" evidence="7">
    <location>
        <begin position="150"/>
        <end position="245"/>
    </location>
</feature>
<dbReference type="Gene3D" id="2.60.40.10">
    <property type="entry name" value="Immunoglobulins"/>
    <property type="match status" value="7"/>
</dbReference>
<sequence length="1953" mass="213500">MAKITLQIINRRIEKVTLETGKTLVKKAEPNTTYQLLDEKGRLMTDVKTEIAGNDLAVFVEGAEQPMIVLQDYQLYYPSQPAPFLAETQASFVTTESAAEISTLTTSSLSTAQLASIVLGSAATLGVGMSMFQSFKSNSTTRSSSTLPVEEPKLPVKEPKPPVEEPKPPVEEPKLPVEEPKPPVEEPKPPVEELKPPVEEPKPPVEEPKPPVEEPKPPVEEPKSPVEEPKPPVEEPKPPVEEPKPQVDPINSDNKVVWEVSPKPKPILEPVIEDEPEVTIPPKAELPVLAPLANLAEPEANQPPAVAITWGSYVGGEDGIISNTEMDGVVRLSGTFDAKGITTNPLIFVLVDKLMMAQFDLDKKIWWLDVETEKLIKKGEGIHELSVTITGTKERQDPKTGRPIRPLTANANAKLKYTVDVVIEQPEVVFDKIAEDDFLSLLEQKVEKTTVSGTVSHVNDGDHVKLQIGESVYYAEVQGGRFTKEVNTKSLIVHEQISASVETRNSIGYYAKGEQTKRIRVEEELLTVKLKPITEDNIINIRESQLAEIALSGEVTRADDGSLVEIIIGDQVFTTVVKNGTFSVNVSGELLAKHDNVTVVVKNTENITTRGVYQYEKAIDKPVITLNAIAGDNKINQAEAQREKTVISGRVKGAQDGDDVEISCGCPYCSGANWTTLTTKVKSGQFKVEFDTATLIQENHKMIRAKVVATDKAGNREEVETSRDYKVDTNGTEANLNLEPIGNNNVLNKSFIAQNNKIRYSSTVWGKDIIRGEYAVEKVEIRIKGRVYETALRNVKAGNKDVLRGFSTEINTEDFADASEMYVLATVVNATTGAKTVVSEKLTYRYDPVAEIAVTIDEINQGNTIIARDLPTEAVIRGTLTYEPTDFEQKNISMMVSVGDKQYRATLVDKTWFLVLPMSELALIEGVNEVSVTVDATDISGNTATAKQSISYQVDVSPPAPTITIDSINEKNSISQADTSHITLSGRVNQDFVVGENVVLTVNNKIIEVAIRDNGEFSTEVAVSELLNSTIPVIFAKYVTQDEAGNIGSTQADLSYSISQGDLQIQLNDVTTDNLINVSEQLESITLSGSISGALATAESRVDIDVNGKTYTADLKSNLSFTVDVSAADLIKTENYVIHARAMSGSHSASTAKAFNVDSNVVANIDLTELDNFSIDLAETDPIVRISGRAEFDGVYAQGKNYNEVRQAIISIGDKTYKVGVHNSEFFVDIAASELKHFNGQRIQVKFTANPKVYQLNDKGQNQYDIKHINAPEVKTKSIALTSDYLKIVDQDKYYISYQEESANIKGKVSGTAKEGDKVTLTIGNDSIVTQVLANKTFEVSIPKSTLAKGTRIIATLDTTDLSGKAIRVDDQEIYGVVNKVTAEKKIDLIPIPSKVQDDHSQEGWNAPYFINRINIGGMKQTGFNIPLGGTKGKPAVIEYYFWGTQESESGQPLPADAIKDEKLKNYFRQAYAEISKFVNIEFVETKVWNGKNGNNTYVHFANMQNNWASAVASNGGHITWNSKYSYWDWGESYVYYIALHEIGHTLGMNHVDVKTPFGSQYPHEDSLEFAVMSYKVYGNSGLYLSTRSLHPYDLAQLHYRFGMNQKVRTGNDVYSFKHYNVYSHDGDRYIWDAGGIDTFDASNEAEGVYVNLNPGSWIYVGTTKEKNFFIKNLHAGSQNAKIYFDLDSNAVVYGADKDGNIGIPNIEYTKGQAYIGQGTQIENLLGSAYNDTLIGNAADNNIYGGAGDDMIEGGAGNDHLDGGKGMDTLKGGLGDDLYFINDADLIVEDVDQGTDWVISTVNYQLTANVENLTLVGSTATQATGNDLDNILIANNIGNTLTGGKGNDRLVGGLGADTLIGGEGEDTFVFNASLNGKADVITDFSAEDKIELSKTIFSSLTSADKVIEHIQYDSSTGKLSYDSDGSGKGNAIHFATLSTSSLFTVESNVFIIA</sequence>
<dbReference type="NCBIfam" id="NF033510">
    <property type="entry name" value="Ca_tandemer"/>
    <property type="match status" value="4"/>
</dbReference>
<name>A0AA42JIN6_GLAPU</name>